<gene>
    <name evidence="8" type="ORF">QQF64_006189</name>
</gene>
<evidence type="ECO:0000256" key="1">
    <source>
        <dbReference type="ARBA" id="ARBA00022679"/>
    </source>
</evidence>
<keyword evidence="4" id="KW-0255">Endonuclease</keyword>
<dbReference type="Pfam" id="PF00665">
    <property type="entry name" value="rve"/>
    <property type="match status" value="1"/>
</dbReference>
<dbReference type="EMBL" id="JAYMGO010000013">
    <property type="protein sequence ID" value="KAL1263450.1"/>
    <property type="molecule type" value="Genomic_DNA"/>
</dbReference>
<evidence type="ECO:0000256" key="6">
    <source>
        <dbReference type="SAM" id="MobiDB-lite"/>
    </source>
</evidence>
<dbReference type="Gene3D" id="2.60.40.10">
    <property type="entry name" value="Immunoglobulins"/>
    <property type="match status" value="1"/>
</dbReference>
<dbReference type="Proteomes" id="UP001558613">
    <property type="component" value="Unassembled WGS sequence"/>
</dbReference>
<dbReference type="Gene3D" id="3.30.420.10">
    <property type="entry name" value="Ribonuclease H-like superfamily/Ribonuclease H"/>
    <property type="match status" value="1"/>
</dbReference>
<keyword evidence="2" id="KW-0548">Nucleotidyltransferase</keyword>
<dbReference type="InterPro" id="IPR040643">
    <property type="entry name" value="MLVIN_C"/>
</dbReference>
<keyword evidence="5" id="KW-0378">Hydrolase</keyword>
<dbReference type="PROSITE" id="PS50994">
    <property type="entry name" value="INTEGRASE"/>
    <property type="match status" value="1"/>
</dbReference>
<dbReference type="InterPro" id="IPR050951">
    <property type="entry name" value="Retrovirus_Pol_polyprotein"/>
</dbReference>
<organism evidence="8 9">
    <name type="scientific">Cirrhinus molitorella</name>
    <name type="common">mud carp</name>
    <dbReference type="NCBI Taxonomy" id="172907"/>
    <lineage>
        <taxon>Eukaryota</taxon>
        <taxon>Metazoa</taxon>
        <taxon>Chordata</taxon>
        <taxon>Craniata</taxon>
        <taxon>Vertebrata</taxon>
        <taxon>Euteleostomi</taxon>
        <taxon>Actinopterygii</taxon>
        <taxon>Neopterygii</taxon>
        <taxon>Teleostei</taxon>
        <taxon>Ostariophysi</taxon>
        <taxon>Cypriniformes</taxon>
        <taxon>Cyprinidae</taxon>
        <taxon>Labeoninae</taxon>
        <taxon>Labeonini</taxon>
        <taxon>Cirrhinus</taxon>
    </lineage>
</organism>
<evidence type="ECO:0000313" key="9">
    <source>
        <dbReference type="Proteomes" id="UP001558613"/>
    </source>
</evidence>
<evidence type="ECO:0000259" key="7">
    <source>
        <dbReference type="PROSITE" id="PS50994"/>
    </source>
</evidence>
<sequence length="427" mass="48593">MVDMWSKWTEVFPSSKQDAAAVAKALLTEIVPRWGIPRKISSDNGRHFVNEAIKQVGQFWGIDMRTHCSYWPRGAGVMERHNLMLKNKLTKCCEETGLTWVKALPIVLMYMRMRRRVRSNLSSYEILFGKPPYVGLEGGKQPLPSTELCEHDMLSYCKEMSSLFCNICVQVKAAQQKEAPLHDIKPGDFVVIQDFRRKSWKAKRWLGPFQVPLTTYTAVKVAEKATWVHASHCRRVPSASQEGERGQAGDNAPKAPITTDLPHTSRANQRKKNTATEQNGASETMAPIQTERPLWLERTDARSKELHFSGEIITVTEGSSVKFNCNPFLRNCPYCAQPEYLGTSSTEYAQVYFCEHPCGWGEVKTYTRPANYGTDGRFRVAKRNQRGHNKDGMSVTIAGKYYCGIDRLGTDWYEVYTISWMSQRHGL</sequence>
<evidence type="ECO:0000256" key="4">
    <source>
        <dbReference type="ARBA" id="ARBA00022759"/>
    </source>
</evidence>
<comment type="caution">
    <text evidence="8">The sequence shown here is derived from an EMBL/GenBank/DDBJ whole genome shotgun (WGS) entry which is preliminary data.</text>
</comment>
<reference evidence="8 9" key="1">
    <citation type="submission" date="2023-09" db="EMBL/GenBank/DDBJ databases">
        <authorList>
            <person name="Wang M."/>
        </authorList>
    </citation>
    <scope>NUCLEOTIDE SEQUENCE [LARGE SCALE GENOMIC DNA]</scope>
    <source>
        <strain evidence="8">GT-2023</strain>
        <tissue evidence="8">Liver</tissue>
    </source>
</reference>
<keyword evidence="9" id="KW-1185">Reference proteome</keyword>
<dbReference type="Gene3D" id="2.30.30.850">
    <property type="match status" value="1"/>
</dbReference>
<evidence type="ECO:0000256" key="5">
    <source>
        <dbReference type="ARBA" id="ARBA00022801"/>
    </source>
</evidence>
<feature type="region of interest" description="Disordered" evidence="6">
    <location>
        <begin position="234"/>
        <end position="284"/>
    </location>
</feature>
<protein>
    <recommendedName>
        <fullName evidence="7">Integrase catalytic domain-containing protein</fullName>
    </recommendedName>
</protein>
<accession>A0ABR3MED5</accession>
<evidence type="ECO:0000313" key="8">
    <source>
        <dbReference type="EMBL" id="KAL1263450.1"/>
    </source>
</evidence>
<dbReference type="SUPFAM" id="SSF53098">
    <property type="entry name" value="Ribonuclease H-like"/>
    <property type="match status" value="1"/>
</dbReference>
<evidence type="ECO:0000256" key="3">
    <source>
        <dbReference type="ARBA" id="ARBA00022722"/>
    </source>
</evidence>
<dbReference type="InterPro" id="IPR013783">
    <property type="entry name" value="Ig-like_fold"/>
</dbReference>
<evidence type="ECO:0000256" key="2">
    <source>
        <dbReference type="ARBA" id="ARBA00022695"/>
    </source>
</evidence>
<keyword evidence="1" id="KW-0808">Transferase</keyword>
<name>A0ABR3MED5_9TELE</name>
<dbReference type="PANTHER" id="PTHR37984:SF5">
    <property type="entry name" value="PROTEIN NYNRIN-LIKE"/>
    <property type="match status" value="1"/>
</dbReference>
<dbReference type="InterPro" id="IPR036397">
    <property type="entry name" value="RNaseH_sf"/>
</dbReference>
<dbReference type="PANTHER" id="PTHR37984">
    <property type="entry name" value="PROTEIN CBG26694"/>
    <property type="match status" value="1"/>
</dbReference>
<dbReference type="Pfam" id="PF18697">
    <property type="entry name" value="MLVIN_C"/>
    <property type="match status" value="1"/>
</dbReference>
<proteinExistence type="predicted"/>
<feature type="domain" description="Integrase catalytic" evidence="7">
    <location>
        <begin position="1"/>
        <end position="140"/>
    </location>
</feature>
<keyword evidence="3" id="KW-0540">Nuclease</keyword>
<dbReference type="InterPro" id="IPR001584">
    <property type="entry name" value="Integrase_cat-core"/>
</dbReference>
<dbReference type="InterPro" id="IPR012337">
    <property type="entry name" value="RNaseH-like_sf"/>
</dbReference>